<dbReference type="EMBL" id="JADNYJ010000006">
    <property type="protein sequence ID" value="KAF8910611.1"/>
    <property type="molecule type" value="Genomic_DNA"/>
</dbReference>
<keyword evidence="1" id="KW-0472">Membrane</keyword>
<evidence type="ECO:0000256" key="1">
    <source>
        <dbReference type="SAM" id="Phobius"/>
    </source>
</evidence>
<feature type="non-terminal residue" evidence="2">
    <location>
        <position position="1"/>
    </location>
</feature>
<accession>A0A9P5NZI8</accession>
<feature type="transmembrane region" description="Helical" evidence="1">
    <location>
        <begin position="57"/>
        <end position="86"/>
    </location>
</feature>
<dbReference type="Proteomes" id="UP000724874">
    <property type="component" value="Unassembled WGS sequence"/>
</dbReference>
<dbReference type="AlphaFoldDB" id="A0A9P5NZI8"/>
<name>A0A9P5NZI8_GYMJU</name>
<keyword evidence="1" id="KW-0812">Transmembrane</keyword>
<sequence length="91" mass="9646">QEEYARAAENVASGMHAVADAHPDEKTRRKWHQNADNFMNASPEERDNALKDIGKGLLMIIATPFVLAGLGLYAAGTIVGGVASVLKGIGK</sequence>
<comment type="caution">
    <text evidence="2">The sequence shown here is derived from an EMBL/GenBank/DDBJ whole genome shotgun (WGS) entry which is preliminary data.</text>
</comment>
<dbReference type="OrthoDB" id="3270770at2759"/>
<feature type="non-terminal residue" evidence="2">
    <location>
        <position position="91"/>
    </location>
</feature>
<evidence type="ECO:0000313" key="3">
    <source>
        <dbReference type="Proteomes" id="UP000724874"/>
    </source>
</evidence>
<evidence type="ECO:0000313" key="2">
    <source>
        <dbReference type="EMBL" id="KAF8910611.1"/>
    </source>
</evidence>
<protein>
    <submittedName>
        <fullName evidence="2">Uncharacterized protein</fullName>
    </submittedName>
</protein>
<proteinExistence type="predicted"/>
<keyword evidence="3" id="KW-1185">Reference proteome</keyword>
<organism evidence="2 3">
    <name type="scientific">Gymnopilus junonius</name>
    <name type="common">Spectacular rustgill mushroom</name>
    <name type="synonym">Gymnopilus spectabilis subsp. junonius</name>
    <dbReference type="NCBI Taxonomy" id="109634"/>
    <lineage>
        <taxon>Eukaryota</taxon>
        <taxon>Fungi</taxon>
        <taxon>Dikarya</taxon>
        <taxon>Basidiomycota</taxon>
        <taxon>Agaricomycotina</taxon>
        <taxon>Agaricomycetes</taxon>
        <taxon>Agaricomycetidae</taxon>
        <taxon>Agaricales</taxon>
        <taxon>Agaricineae</taxon>
        <taxon>Hymenogastraceae</taxon>
        <taxon>Gymnopilus</taxon>
    </lineage>
</organism>
<gene>
    <name evidence="2" type="ORF">CPB84DRAFT_1635768</name>
</gene>
<keyword evidence="1" id="KW-1133">Transmembrane helix</keyword>
<reference evidence="2" key="1">
    <citation type="submission" date="2020-11" db="EMBL/GenBank/DDBJ databases">
        <authorList>
            <consortium name="DOE Joint Genome Institute"/>
            <person name="Ahrendt S."/>
            <person name="Riley R."/>
            <person name="Andreopoulos W."/>
            <person name="LaButti K."/>
            <person name="Pangilinan J."/>
            <person name="Ruiz-duenas F.J."/>
            <person name="Barrasa J.M."/>
            <person name="Sanchez-Garcia M."/>
            <person name="Camarero S."/>
            <person name="Miyauchi S."/>
            <person name="Serrano A."/>
            <person name="Linde D."/>
            <person name="Babiker R."/>
            <person name="Drula E."/>
            <person name="Ayuso-Fernandez I."/>
            <person name="Pacheco R."/>
            <person name="Padilla G."/>
            <person name="Ferreira P."/>
            <person name="Barriuso J."/>
            <person name="Kellner H."/>
            <person name="Castanera R."/>
            <person name="Alfaro M."/>
            <person name="Ramirez L."/>
            <person name="Pisabarro A.G."/>
            <person name="Kuo A."/>
            <person name="Tritt A."/>
            <person name="Lipzen A."/>
            <person name="He G."/>
            <person name="Yan M."/>
            <person name="Ng V."/>
            <person name="Cullen D."/>
            <person name="Martin F."/>
            <person name="Rosso M.-N."/>
            <person name="Henrissat B."/>
            <person name="Hibbett D."/>
            <person name="Martinez A.T."/>
            <person name="Grigoriev I.V."/>
        </authorList>
    </citation>
    <scope>NUCLEOTIDE SEQUENCE</scope>
    <source>
        <strain evidence="2">AH 44721</strain>
    </source>
</reference>